<dbReference type="EMBL" id="LDSL01000043">
    <property type="protein sequence ID" value="KTT24121.1"/>
    <property type="molecule type" value="Genomic_DNA"/>
</dbReference>
<dbReference type="AlphaFoldDB" id="A0A147H2R2"/>
<accession>A0A147H2R2</accession>
<dbReference type="RefSeq" id="WP_058641217.1">
    <property type="nucleotide sequence ID" value="NZ_LDSL01000043.1"/>
</dbReference>
<evidence type="ECO:0000313" key="3">
    <source>
        <dbReference type="Proteomes" id="UP000072741"/>
    </source>
</evidence>
<dbReference type="PANTHER" id="PTHR40031:SF1">
    <property type="entry name" value="MEMBRANE-BOUND METAL-DEPENDENT HYDROLASE"/>
    <property type="match status" value="1"/>
</dbReference>
<keyword evidence="1" id="KW-0812">Transmembrane</keyword>
<name>A0A147H2R2_9BURK</name>
<keyword evidence="1" id="KW-0472">Membrane</keyword>
<sequence length="337" mass="36774">MDSLTQIVLGAAVAAVSVPARDRRVALAAGAVLGTLPDLDGIPLALMGLDPVTRVTWHRGPSHSLPLLLAAGWLLWLLLRRWNQRVRTAPRPWLVAIWLALLTHPLLDAFTVYGTQLWWPSPTRPVMGGSMFIIDPLYTLPLLAACIAAAVAGPRAWGRRWLAGGLLLGSLYLGWSLVGQQLADRAAARALAPMGLRDAPRLVVVTPLNTLLWRVVVMTPDGFLEGERSLVADRGAMRFTAHASDTAALQALGADPAVARLRWFTHGFMKAERDGDALVVSDLRMGAEPDYSFNYRVARWADGRWQPVPVRQQSGIRDAKGMLAATWQRIWHAAPAP</sequence>
<gene>
    <name evidence="2" type="ORF">NS331_06640</name>
</gene>
<dbReference type="Pfam" id="PF04307">
    <property type="entry name" value="YdjM"/>
    <property type="match status" value="1"/>
</dbReference>
<comment type="caution">
    <text evidence="2">The sequence shown here is derived from an EMBL/GenBank/DDBJ whole genome shotgun (WGS) entry which is preliminary data.</text>
</comment>
<evidence type="ECO:0000313" key="2">
    <source>
        <dbReference type="EMBL" id="KTT24121.1"/>
    </source>
</evidence>
<organism evidence="2 3">
    <name type="scientific">Pseudacidovorax intermedius</name>
    <dbReference type="NCBI Taxonomy" id="433924"/>
    <lineage>
        <taxon>Bacteria</taxon>
        <taxon>Pseudomonadati</taxon>
        <taxon>Pseudomonadota</taxon>
        <taxon>Betaproteobacteria</taxon>
        <taxon>Burkholderiales</taxon>
        <taxon>Comamonadaceae</taxon>
        <taxon>Pseudacidovorax</taxon>
    </lineage>
</organism>
<proteinExistence type="predicted"/>
<dbReference type="PATRIC" id="fig|433924.3.peg.3268"/>
<feature type="transmembrane region" description="Helical" evidence="1">
    <location>
        <begin position="161"/>
        <end position="178"/>
    </location>
</feature>
<dbReference type="InterPro" id="IPR053170">
    <property type="entry name" value="Transcription_regulator"/>
</dbReference>
<protein>
    <submittedName>
        <fullName evidence="2">Membrane protein</fullName>
    </submittedName>
</protein>
<dbReference type="InterPro" id="IPR007404">
    <property type="entry name" value="YdjM-like"/>
</dbReference>
<keyword evidence="1" id="KW-1133">Transmembrane helix</keyword>
<feature type="transmembrane region" description="Helical" evidence="1">
    <location>
        <begin position="133"/>
        <end position="154"/>
    </location>
</feature>
<feature type="transmembrane region" description="Helical" evidence="1">
    <location>
        <begin position="63"/>
        <end position="79"/>
    </location>
</feature>
<dbReference type="Proteomes" id="UP000072741">
    <property type="component" value="Unassembled WGS sequence"/>
</dbReference>
<feature type="transmembrane region" description="Helical" evidence="1">
    <location>
        <begin position="91"/>
        <end position="113"/>
    </location>
</feature>
<dbReference type="PANTHER" id="PTHR40031">
    <property type="entry name" value="HYPOTHETICAL MEMBRANE SPANNING PROTEIN"/>
    <property type="match status" value="1"/>
</dbReference>
<keyword evidence="3" id="KW-1185">Reference proteome</keyword>
<dbReference type="OrthoDB" id="9781927at2"/>
<reference evidence="2 3" key="1">
    <citation type="journal article" date="2016" name="Front. Microbiol.">
        <title>Genomic Resource of Rice Seed Associated Bacteria.</title>
        <authorList>
            <person name="Midha S."/>
            <person name="Bansal K."/>
            <person name="Sharma S."/>
            <person name="Kumar N."/>
            <person name="Patil P.P."/>
            <person name="Chaudhry V."/>
            <person name="Patil P.B."/>
        </authorList>
    </citation>
    <scope>NUCLEOTIDE SEQUENCE [LARGE SCALE GENOMIC DNA]</scope>
    <source>
        <strain evidence="2 3">NS331</strain>
    </source>
</reference>
<evidence type="ECO:0000256" key="1">
    <source>
        <dbReference type="SAM" id="Phobius"/>
    </source>
</evidence>